<dbReference type="InterPro" id="IPR043502">
    <property type="entry name" value="DNA/RNA_pol_sf"/>
</dbReference>
<feature type="non-terminal residue" evidence="2">
    <location>
        <position position="1"/>
    </location>
</feature>
<dbReference type="InterPro" id="IPR053134">
    <property type="entry name" value="RNA-dir_DNA_polymerase"/>
</dbReference>
<dbReference type="PANTHER" id="PTHR24559">
    <property type="entry name" value="TRANSPOSON TY3-I GAG-POL POLYPROTEIN"/>
    <property type="match status" value="1"/>
</dbReference>
<evidence type="ECO:0000256" key="1">
    <source>
        <dbReference type="SAM" id="MobiDB-lite"/>
    </source>
</evidence>
<reference evidence="2" key="2">
    <citation type="submission" date="2014-07" db="EMBL/GenBank/DDBJ databases">
        <authorList>
            <person name="Hull J."/>
        </authorList>
    </citation>
    <scope>NUCLEOTIDE SEQUENCE</scope>
</reference>
<organism evidence="2">
    <name type="scientific">Lygus hesperus</name>
    <name type="common">Western plant bug</name>
    <dbReference type="NCBI Taxonomy" id="30085"/>
    <lineage>
        <taxon>Eukaryota</taxon>
        <taxon>Metazoa</taxon>
        <taxon>Ecdysozoa</taxon>
        <taxon>Arthropoda</taxon>
        <taxon>Hexapoda</taxon>
        <taxon>Insecta</taxon>
        <taxon>Pterygota</taxon>
        <taxon>Neoptera</taxon>
        <taxon>Paraneoptera</taxon>
        <taxon>Hemiptera</taxon>
        <taxon>Heteroptera</taxon>
        <taxon>Panheteroptera</taxon>
        <taxon>Cimicomorpha</taxon>
        <taxon>Miridae</taxon>
        <taxon>Mirini</taxon>
        <taxon>Lygus</taxon>
    </lineage>
</organism>
<accession>A0A0A9W3S0</accession>
<dbReference type="SUPFAM" id="SSF56672">
    <property type="entry name" value="DNA/RNA polymerases"/>
    <property type="match status" value="1"/>
</dbReference>
<sequence>ADVTHPIIGADLLTHYGFLLDLKNGRLLDRKQNAVCGDRTSQPSLGLSMVNKNSKYWLLLQEFPQVTKDSGFPSPCKHSTTHHIDTSGSPVHASPRRLPPHKLAAAQAEVDSLLKRGLLRPSKSEWSSPIHLVPKKDGSWRMCGDYCNLNARTRPDRYPLPFLQDCNLFLHKKTCFLSLTWSAHTIRFRLLQKIFPKLPFALRLDCLSTCTCPMV</sequence>
<evidence type="ECO:0008006" key="3">
    <source>
        <dbReference type="Google" id="ProtNLM"/>
    </source>
</evidence>
<gene>
    <name evidence="2" type="ORF">CM83_17</name>
</gene>
<dbReference type="PANTHER" id="PTHR24559:SF444">
    <property type="entry name" value="REVERSE TRANSCRIPTASE DOMAIN-CONTAINING PROTEIN"/>
    <property type="match status" value="1"/>
</dbReference>
<name>A0A0A9W3S0_LYGHE</name>
<feature type="region of interest" description="Disordered" evidence="1">
    <location>
        <begin position="71"/>
        <end position="97"/>
    </location>
</feature>
<proteinExistence type="predicted"/>
<dbReference type="AlphaFoldDB" id="A0A0A9W3S0"/>
<dbReference type="EMBL" id="GBHO01041130">
    <property type="protein sequence ID" value="JAG02474.1"/>
    <property type="molecule type" value="Transcribed_RNA"/>
</dbReference>
<dbReference type="Gene3D" id="3.10.10.10">
    <property type="entry name" value="HIV Type 1 Reverse Transcriptase, subunit A, domain 1"/>
    <property type="match status" value="1"/>
</dbReference>
<dbReference type="GO" id="GO:0071897">
    <property type="term" value="P:DNA biosynthetic process"/>
    <property type="evidence" value="ECO:0007669"/>
    <property type="project" value="UniProtKB-ARBA"/>
</dbReference>
<evidence type="ECO:0000313" key="2">
    <source>
        <dbReference type="EMBL" id="JAG02474.1"/>
    </source>
</evidence>
<protein>
    <recommendedName>
        <fullName evidence="3">Retrovirus-related Pol polyprotein from transposon opus</fullName>
    </recommendedName>
</protein>
<reference evidence="2" key="1">
    <citation type="journal article" date="2014" name="PLoS ONE">
        <title>Transcriptome-Based Identification of ABC Transporters in the Western Tarnished Plant Bug Lygus hesperus.</title>
        <authorList>
            <person name="Hull J.J."/>
            <person name="Chaney K."/>
            <person name="Geib S.M."/>
            <person name="Fabrick J.A."/>
            <person name="Brent C.S."/>
            <person name="Walsh D."/>
            <person name="Lavine L.C."/>
        </authorList>
    </citation>
    <scope>NUCLEOTIDE SEQUENCE</scope>
</reference>